<dbReference type="Pfam" id="PF18082">
    <property type="entry name" value="NAT_N"/>
    <property type="match status" value="1"/>
</dbReference>
<dbReference type="Gene3D" id="3.40.630.120">
    <property type="match status" value="1"/>
</dbReference>
<accession>A0A6J4KQP4</accession>
<reference evidence="3" key="1">
    <citation type="submission" date="2020-02" db="EMBL/GenBank/DDBJ databases">
        <authorList>
            <person name="Meier V. D."/>
        </authorList>
    </citation>
    <scope>NUCLEOTIDE SEQUENCE</scope>
    <source>
        <strain evidence="3">AVDCRST_MAG61</strain>
    </source>
</reference>
<dbReference type="EMBL" id="CADCTT010000241">
    <property type="protein sequence ID" value="CAA9312537.1"/>
    <property type="molecule type" value="Genomic_DNA"/>
</dbReference>
<dbReference type="InterPro" id="IPR041644">
    <property type="entry name" value="GNAT_C"/>
</dbReference>
<dbReference type="Pfam" id="PF18164">
    <property type="entry name" value="GNAT_C"/>
    <property type="match status" value="1"/>
</dbReference>
<evidence type="ECO:0000259" key="2">
    <source>
        <dbReference type="Pfam" id="PF18164"/>
    </source>
</evidence>
<evidence type="ECO:0000313" key="3">
    <source>
        <dbReference type="EMBL" id="CAA9312537.1"/>
    </source>
</evidence>
<name>A0A6J4KQP4_9ACTN</name>
<feature type="domain" description="N-acyltransferase N-terminal" evidence="1">
    <location>
        <begin position="12"/>
        <end position="146"/>
    </location>
</feature>
<sequence>MQDAHSVLRDPELDRTLTRLGLRPPDVADALGVAAQLRQRPAEVAEVDRLADALRCTLGRFPGEPDRDPFPGYRAEDDPHGPGVLPLWALVVSAPELTAFHRSRAVPDDVSARTLTELGQQVHVHRLTFGRFGMHTYDWLPVTWSGSLYWLGRLQFNLQLLGTGWVCSTHIPRSGPLDPAAVDASFAAAARFFPTHFPDRPVTEFWCSSWLLDPSLAGALDPASNMARFQARWRLYGEPMPGDEDALFFTFARRDRPDLAELPRDTSLQRVLLERLESGGHWSVRQGRLPMAEFAESQG</sequence>
<gene>
    <name evidence="3" type="ORF">AVDCRST_MAG61-1796</name>
</gene>
<evidence type="ECO:0008006" key="4">
    <source>
        <dbReference type="Google" id="ProtNLM"/>
    </source>
</evidence>
<dbReference type="InterPro" id="IPR041273">
    <property type="entry name" value="NAT_N"/>
</dbReference>
<evidence type="ECO:0000259" key="1">
    <source>
        <dbReference type="Pfam" id="PF18082"/>
    </source>
</evidence>
<dbReference type="AlphaFoldDB" id="A0A6J4KQP4"/>
<protein>
    <recommendedName>
        <fullName evidence="4">Acyltransferase</fullName>
    </recommendedName>
</protein>
<proteinExistence type="predicted"/>
<organism evidence="3">
    <name type="scientific">uncultured Friedmanniella sp</name>
    <dbReference type="NCBI Taxonomy" id="335381"/>
    <lineage>
        <taxon>Bacteria</taxon>
        <taxon>Bacillati</taxon>
        <taxon>Actinomycetota</taxon>
        <taxon>Actinomycetes</taxon>
        <taxon>Propionibacteriales</taxon>
        <taxon>Nocardioidaceae</taxon>
        <taxon>Friedmanniella</taxon>
        <taxon>environmental samples</taxon>
    </lineage>
</organism>
<feature type="domain" description="GNAT-like C-terminal" evidence="2">
    <location>
        <begin position="148"/>
        <end position="289"/>
    </location>
</feature>